<dbReference type="InterPro" id="IPR039537">
    <property type="entry name" value="Retrotran_Ty1/copia-like"/>
</dbReference>
<dbReference type="STRING" id="157652.A0A371GDZ4"/>
<evidence type="ECO:0000313" key="3">
    <source>
        <dbReference type="EMBL" id="RDX88767.1"/>
    </source>
</evidence>
<dbReference type="EMBL" id="QJKJ01005844">
    <property type="protein sequence ID" value="RDX88767.1"/>
    <property type="molecule type" value="Genomic_DNA"/>
</dbReference>
<dbReference type="SUPFAM" id="SSF53098">
    <property type="entry name" value="Ribonuclease H-like"/>
    <property type="match status" value="1"/>
</dbReference>
<protein>
    <submittedName>
        <fullName evidence="3">Uncharacterized protein</fullName>
    </submittedName>
</protein>
<organism evidence="3 4">
    <name type="scientific">Mucuna pruriens</name>
    <name type="common">Velvet bean</name>
    <name type="synonym">Dolichos pruriens</name>
    <dbReference type="NCBI Taxonomy" id="157652"/>
    <lineage>
        <taxon>Eukaryota</taxon>
        <taxon>Viridiplantae</taxon>
        <taxon>Streptophyta</taxon>
        <taxon>Embryophyta</taxon>
        <taxon>Tracheophyta</taxon>
        <taxon>Spermatophyta</taxon>
        <taxon>Magnoliopsida</taxon>
        <taxon>eudicotyledons</taxon>
        <taxon>Gunneridae</taxon>
        <taxon>Pentapetalae</taxon>
        <taxon>rosids</taxon>
        <taxon>fabids</taxon>
        <taxon>Fabales</taxon>
        <taxon>Fabaceae</taxon>
        <taxon>Papilionoideae</taxon>
        <taxon>50 kb inversion clade</taxon>
        <taxon>NPAAA clade</taxon>
        <taxon>indigoferoid/millettioid clade</taxon>
        <taxon>Phaseoleae</taxon>
        <taxon>Mucuna</taxon>
    </lineage>
</organism>
<dbReference type="AlphaFoldDB" id="A0A371GDZ4"/>
<reference evidence="3" key="1">
    <citation type="submission" date="2018-05" db="EMBL/GenBank/DDBJ databases">
        <title>Draft genome of Mucuna pruriens seed.</title>
        <authorList>
            <person name="Nnadi N.E."/>
            <person name="Vos R."/>
            <person name="Hasami M.H."/>
            <person name="Devisetty U.K."/>
            <person name="Aguiy J.C."/>
        </authorList>
    </citation>
    <scope>NUCLEOTIDE SEQUENCE [LARGE SCALE GENOMIC DNA]</scope>
    <source>
        <strain evidence="3">JCA_2017</strain>
    </source>
</reference>
<dbReference type="Pfam" id="PF13976">
    <property type="entry name" value="gag_pre-integrs"/>
    <property type="match status" value="1"/>
</dbReference>
<keyword evidence="4" id="KW-1185">Reference proteome</keyword>
<dbReference type="InterPro" id="IPR057670">
    <property type="entry name" value="SH3_retrovirus"/>
</dbReference>
<feature type="non-terminal residue" evidence="3">
    <location>
        <position position="1"/>
    </location>
</feature>
<dbReference type="InterPro" id="IPR036397">
    <property type="entry name" value="RNaseH_sf"/>
</dbReference>
<gene>
    <name evidence="3" type="ORF">CR513_29591</name>
</gene>
<name>A0A371GDZ4_MUCPR</name>
<accession>A0A371GDZ4</accession>
<dbReference type="PANTHER" id="PTHR42648:SF18">
    <property type="entry name" value="RETROTRANSPOSON, UNCLASSIFIED-LIKE PROTEIN"/>
    <property type="match status" value="1"/>
</dbReference>
<dbReference type="GO" id="GO:0003676">
    <property type="term" value="F:nucleic acid binding"/>
    <property type="evidence" value="ECO:0007669"/>
    <property type="project" value="InterPro"/>
</dbReference>
<evidence type="ECO:0000259" key="1">
    <source>
        <dbReference type="Pfam" id="PF13976"/>
    </source>
</evidence>
<evidence type="ECO:0000259" key="2">
    <source>
        <dbReference type="Pfam" id="PF25597"/>
    </source>
</evidence>
<dbReference type="OrthoDB" id="6776856at2759"/>
<comment type="caution">
    <text evidence="3">The sequence shown here is derived from an EMBL/GenBank/DDBJ whole genome shotgun (WGS) entry which is preliminary data.</text>
</comment>
<sequence length="273" mass="32105">MGMMFPLTKENRWNNLYKINLTDLTNKNVTFLVSIKDYQWTWLKKLGHASLRHISKLKNHNLVRGFPSVEFCNEQSIQRQLTTSYMPQQNGVAKRKNHIIISMVQSVLIERRVPRSFWLEAVNWVKSNPCSKNITPEEAWRGMRSFVSYFRIFGCIDFVHVPDQKRRKLNDKSTKYLLLGVSEESKAYKLYDPINKKIQISKDVKFQEDVAWDWGEAKTSRMLYANELNSMEQRARKPPTWMKDYVTSDDLTNEDAINFAMFIGADLVTYNQA</sequence>
<feature type="domain" description="Retroviral polymerase SH3-like" evidence="2">
    <location>
        <begin position="155"/>
        <end position="217"/>
    </location>
</feature>
<dbReference type="Proteomes" id="UP000257109">
    <property type="component" value="Unassembled WGS sequence"/>
</dbReference>
<feature type="domain" description="GAG-pre-integrase" evidence="1">
    <location>
        <begin position="15"/>
        <end position="72"/>
    </location>
</feature>
<proteinExistence type="predicted"/>
<evidence type="ECO:0000313" key="4">
    <source>
        <dbReference type="Proteomes" id="UP000257109"/>
    </source>
</evidence>
<dbReference type="InterPro" id="IPR012337">
    <property type="entry name" value="RNaseH-like_sf"/>
</dbReference>
<dbReference type="Gene3D" id="3.30.420.10">
    <property type="entry name" value="Ribonuclease H-like superfamily/Ribonuclease H"/>
    <property type="match status" value="1"/>
</dbReference>
<dbReference type="InterPro" id="IPR025724">
    <property type="entry name" value="GAG-pre-integrase_dom"/>
</dbReference>
<dbReference type="PANTHER" id="PTHR42648">
    <property type="entry name" value="TRANSPOSASE, PUTATIVE-RELATED"/>
    <property type="match status" value="1"/>
</dbReference>
<dbReference type="Pfam" id="PF25597">
    <property type="entry name" value="SH3_retrovirus"/>
    <property type="match status" value="1"/>
</dbReference>